<evidence type="ECO:0000313" key="1">
    <source>
        <dbReference type="EMBL" id="JAP93151.1"/>
    </source>
</evidence>
<reference evidence="1" key="1">
    <citation type="submission" date="2015-07" db="EMBL/GenBank/DDBJ databases">
        <title>Adaptation to a free-living lifestyle via gene acquisitions in the diplomonad Trepomonas sp. PC1.</title>
        <authorList>
            <person name="Xu F."/>
            <person name="Jerlstrom-Hultqvist J."/>
            <person name="Kolisko M."/>
            <person name="Simpson A.G.B."/>
            <person name="Roger A.J."/>
            <person name="Svard S.G."/>
            <person name="Andersson J.O."/>
        </authorList>
    </citation>
    <scope>NUCLEOTIDE SEQUENCE</scope>
    <source>
        <strain evidence="1">PC1</strain>
    </source>
</reference>
<name>A0A146KCG3_9EUKA</name>
<dbReference type="EMBL" id="GDID01003455">
    <property type="protein sequence ID" value="JAP93151.1"/>
    <property type="molecule type" value="Transcribed_RNA"/>
</dbReference>
<feature type="non-terminal residue" evidence="1">
    <location>
        <position position="1"/>
    </location>
</feature>
<organism evidence="1">
    <name type="scientific">Trepomonas sp. PC1</name>
    <dbReference type="NCBI Taxonomy" id="1076344"/>
    <lineage>
        <taxon>Eukaryota</taxon>
        <taxon>Metamonada</taxon>
        <taxon>Diplomonadida</taxon>
        <taxon>Hexamitidae</taxon>
        <taxon>Hexamitinae</taxon>
        <taxon>Trepomonas</taxon>
    </lineage>
</organism>
<accession>A0A146KCG3</accession>
<gene>
    <name evidence="1" type="ORF">TPC1_14672</name>
</gene>
<sequence>FELEQNQIDPELKSIVFTPQGYAFAYKSQFEFYIFEYSVDENNKFQLQQKAQMQLKKEIHSFFVIPEANSVMIHAGSGVTLLNISTLKTTKMPLDNITLLVPHHPGYEPVGIPLIQTQGTTGTIDLSLNSFNISYSGSAKAAFQSIKPNLNGQPALYDFLIVQEKSFSILTVSGDSQDTCCQYGVKAYSQLILDNHQAIPTINPSGFQYQISPLFDKLTFNQQTIEDCLWLGDQLYAKVGSKYYCTDLKQISFMQECFIQNNQTKLADISTVANQLVETPEKILENQLQILGPNCSCQKMIQPVIQELNKRLKKGLSLARIDQKHCGTLYSMQRHASSACQRLPIDQIFNDVQTFNFLRNSEQLCYSLLREQNNQVEQKTAINIMANSGFTKLVDSMCEQLQIQPVKQNKPCCYILMPVTIALNLGNSQYIVDCEYWKRPVEGYAESKSLIARNYGVEQIECGIECTFYTVSGQCNIIPEGPVQQIVFQPKRSEQLINELIEQSERNLVNINQCSYWIQLENKWFKLQKKKYTSTLLSKLDHQIQTGDIIQVRNEVQQQLLNIQDRMENSQVQTTLGLMYFQAKSYIEAAKMLLLSKALNPVSVIQLFLHDIPCSYLSNNTYPDRCTQPDIKMIEQSQLFGIFKDSILKLFDNQMWVEISKKVQNPSITYQQYIGLQQSEQEQVYCVQENQMSITELIKVKANQFINQDQHSVEMSNDYTIKKLFVTVDHTNEENVRERCKALAFYLRVYLDGKQNWQTPLRSVLRTCQLLQDKNYIDTFITANVQQTSKQQQIRFDNQTPFLRLIFIVLLISKPFLIKQVDVSSTFFLLKPEEAYQQNRKTVLIPDLEDSIGLLTTLKWFAAATKLCELMRTEQNKLQTTFTICLLNTFGVDENLQDWQLQKEMDFILTHVHIEDFKKMFWEFIPYICLKKPEVAVDLLSRELTVTVLKNGQQQRRIVPMFYDKCSKSWSNTFVGYFKPKRDNFIEEFVYTFTPDVVHKFISEQRLKKQQQKQMEEFLQDDYLENRAIILLILQICSKCVAISFRNYQNHKYAEEAPNWVQHVMKQWLTLKAAELLKEFISIYPDDDSTQRQINQIVMQDLDYLIHYFKKMGQKLKVENTLQREGFQQLNEEEMSNLIKKIEKTDDKDSTTQQQIYSQLKQQMNIEQQQELLQQYVHLYQTFYASYSIAILKSTQTDVLCNQIFYSCFDEGVLEKYFKTVFQMYQKNEIKLNGNQKFKIEISFQQLNVNKLEVAIGQCVTMAEPLYKSLVRQQKYSSVEQACQVDSLQFMMQMNNITGQQYGVAERSPVHLLYQLLLRFKLCQMTKLISNEAFNLVISRLLNKETKAGEYLAQYAARALISLLPDNFKVKDLMEFFKLGSKLRQQSGSELAVQKLKLSSQVIENYKTMSEQQKKYEMVSSMTTCFICGEQLLESGSMNIGNYYVVAEDEIKVAHMDCETKRRQKKE</sequence>
<proteinExistence type="predicted"/>
<protein>
    <submittedName>
        <fullName evidence="1">Uncharacterized protein</fullName>
    </submittedName>
</protein>